<dbReference type="AlphaFoldDB" id="E1R6D7"/>
<protein>
    <recommendedName>
        <fullName evidence="1">6-hydroxymethylpterin diphosphokinase MptE-like domain-containing protein</fullName>
    </recommendedName>
</protein>
<dbReference type="PANTHER" id="PTHR41786:SF1">
    <property type="entry name" value="6-HYDROXYMETHYLPTERIN DIPHOSPHOKINASE MPTE-LIKE DOMAIN-CONTAINING PROTEIN"/>
    <property type="match status" value="1"/>
</dbReference>
<gene>
    <name evidence="2" type="ordered locus">Spirs_1829</name>
</gene>
<dbReference type="STRING" id="573413.Spirs_1829"/>
<reference evidence="2 3" key="1">
    <citation type="journal article" date="2010" name="Stand. Genomic Sci.">
        <title>Complete genome sequence of Spirochaeta smaragdinae type strain (SEBR 4228).</title>
        <authorList>
            <person name="Mavromatis K."/>
            <person name="Yasawong M."/>
            <person name="Chertkov O."/>
            <person name="Lapidus A."/>
            <person name="Lucas S."/>
            <person name="Nolan M."/>
            <person name="Del Rio T.G."/>
            <person name="Tice H."/>
            <person name="Cheng J.F."/>
            <person name="Pitluck S."/>
            <person name="Liolios K."/>
            <person name="Ivanova N."/>
            <person name="Tapia R."/>
            <person name="Han C."/>
            <person name="Bruce D."/>
            <person name="Goodwin L."/>
            <person name="Pati A."/>
            <person name="Chen A."/>
            <person name="Palaniappan K."/>
            <person name="Land M."/>
            <person name="Hauser L."/>
            <person name="Chang Y.J."/>
            <person name="Jeffries C.D."/>
            <person name="Detter J.C."/>
            <person name="Rohde M."/>
            <person name="Brambilla E."/>
            <person name="Spring S."/>
            <person name="Goker M."/>
            <person name="Sikorski J."/>
            <person name="Woyke T."/>
            <person name="Bristow J."/>
            <person name="Eisen J.A."/>
            <person name="Markowitz V."/>
            <person name="Hugenholtz P."/>
            <person name="Klenk H.P."/>
            <person name="Kyrpides N.C."/>
        </authorList>
    </citation>
    <scope>NUCLEOTIDE SEQUENCE [LARGE SCALE GENOMIC DNA]</scope>
    <source>
        <strain evidence="3">DSM 11293 / JCM 15392 / SEBR 4228</strain>
    </source>
</reference>
<feature type="domain" description="6-hydroxymethylpterin diphosphokinase MptE-like" evidence="1">
    <location>
        <begin position="173"/>
        <end position="341"/>
    </location>
</feature>
<dbReference type="Proteomes" id="UP000002318">
    <property type="component" value="Chromosome"/>
</dbReference>
<dbReference type="PANTHER" id="PTHR41786">
    <property type="entry name" value="MOTILITY ACCESSORY FACTOR MAF"/>
    <property type="match status" value="1"/>
</dbReference>
<dbReference type="Pfam" id="PF01973">
    <property type="entry name" value="MptE-like"/>
    <property type="match status" value="1"/>
</dbReference>
<accession>E1R6D7</accession>
<dbReference type="eggNOG" id="COG2604">
    <property type="taxonomic scope" value="Bacteria"/>
</dbReference>
<evidence type="ECO:0000313" key="3">
    <source>
        <dbReference type="Proteomes" id="UP000002318"/>
    </source>
</evidence>
<proteinExistence type="predicted"/>
<keyword evidence="3" id="KW-1185">Reference proteome</keyword>
<dbReference type="InterPro" id="IPR002826">
    <property type="entry name" value="MptE-like"/>
</dbReference>
<evidence type="ECO:0000313" key="2">
    <source>
        <dbReference type="EMBL" id="ADK80955.1"/>
    </source>
</evidence>
<dbReference type="HOGENOM" id="CLU_033812_0_0_12"/>
<dbReference type="OrthoDB" id="362850at2"/>
<sequence length="541" mass="61589">MAETSSSKGPLLQAAGGGLSCFYANRNLYHYKEPVEKARQRADAAPLSPQTLYILPSPLLWYGVDRLLERIDETSLILAVEIDEELYNLAEERRPSSLCKNERLVFLKEDQALGIPPPVSLSTIRRVRLVTLNGGYALAPESYRRLVSHYERYIRLQWQNRMTLVWFGPLWLKNFFYNCAAIANQDIIPLRQSKLPILIAGAGPSLEEAIPLIERYRKQFLLLAVDTALSPLKAHGLDPDLIVCQDGQYYTMGDFITSQGFSTPLLFDLTAFRGVPRHQQAPLLPFLSSFDSSQLLARFSHAVPNIPLLPPVGSVGVTALLLAQKMKPPALLLAGLDFSYRLGKSHCRGTPFHHRELQNRRRLSPEGDVSAILQRHPFCLDEKQVPPLISDFVLSGYEENFTERLSAFKSAMPICIFPGSLPSLNMRDKTGKRYGHDPARFLSELEKKHDSSVNLFSSRGNDDLNTGRDVQDFLLSEQRLLRQFVQGDRRLWKELDYLYRFFPDFHRIDQEQPDDGFFRRTIASAQRFIRIIEQALSVLRS</sequence>
<dbReference type="KEGG" id="ssm:Spirs_1829"/>
<dbReference type="RefSeq" id="WP_013254419.1">
    <property type="nucleotide sequence ID" value="NC_014364.1"/>
</dbReference>
<name>E1R6D7_SEDSS</name>
<organism evidence="2 3">
    <name type="scientific">Sediminispirochaeta smaragdinae (strain DSM 11293 / JCM 15392 / SEBR 4228)</name>
    <name type="common">Spirochaeta smaragdinae</name>
    <dbReference type="NCBI Taxonomy" id="573413"/>
    <lineage>
        <taxon>Bacteria</taxon>
        <taxon>Pseudomonadati</taxon>
        <taxon>Spirochaetota</taxon>
        <taxon>Spirochaetia</taxon>
        <taxon>Spirochaetales</taxon>
        <taxon>Spirochaetaceae</taxon>
        <taxon>Sediminispirochaeta</taxon>
    </lineage>
</organism>
<dbReference type="EMBL" id="CP002116">
    <property type="protein sequence ID" value="ADK80955.1"/>
    <property type="molecule type" value="Genomic_DNA"/>
</dbReference>
<evidence type="ECO:0000259" key="1">
    <source>
        <dbReference type="Pfam" id="PF01973"/>
    </source>
</evidence>